<dbReference type="HOGENOM" id="CLU_044779_1_0_6"/>
<feature type="domain" description="Tetrapyrrole methylase" evidence="8">
    <location>
        <begin position="23"/>
        <end position="218"/>
    </location>
</feature>
<dbReference type="InterPro" id="IPR014776">
    <property type="entry name" value="4pyrrole_Mease_sub2"/>
</dbReference>
<accession>J5KG23</accession>
<evidence type="ECO:0000256" key="1">
    <source>
        <dbReference type="ARBA" id="ARBA00022490"/>
    </source>
</evidence>
<dbReference type="FunFam" id="3.30.950.10:FF:000002">
    <property type="entry name" value="Ribosomal RNA small subunit methyltransferase I"/>
    <property type="match status" value="1"/>
</dbReference>
<comment type="subcellular location">
    <subcellularLocation>
        <location evidence="6">Cytoplasm</location>
    </subcellularLocation>
</comment>
<dbReference type="PIRSF" id="PIRSF005917">
    <property type="entry name" value="MTase_YraL"/>
    <property type="match status" value="1"/>
</dbReference>
<dbReference type="Gene3D" id="3.30.950.10">
    <property type="entry name" value="Methyltransferase, Cobalt-precorrin-4 Transmethylase, Domain 2"/>
    <property type="match status" value="1"/>
</dbReference>
<dbReference type="InterPro" id="IPR018063">
    <property type="entry name" value="SAM_MeTrfase_RsmI_CS"/>
</dbReference>
<evidence type="ECO:0000256" key="3">
    <source>
        <dbReference type="ARBA" id="ARBA00022603"/>
    </source>
</evidence>
<keyword evidence="3 6" id="KW-0489">Methyltransferase</keyword>
<dbReference type="SUPFAM" id="SSF53790">
    <property type="entry name" value="Tetrapyrrole methylase"/>
    <property type="match status" value="1"/>
</dbReference>
<keyword evidence="7" id="KW-0732">Signal</keyword>
<evidence type="ECO:0000259" key="8">
    <source>
        <dbReference type="Pfam" id="PF00590"/>
    </source>
</evidence>
<sequence>MKLKKYLKLMLKLYISLFNNFMLNLICTPIGNLNDLSFRAKEVLSNSDEIYAEDTRVTRKLLDFYNIKKPCISYHDHNERGKTDKLIKKLKAGIAISIVSDAGSPLISDPGFYLLSRCIEENIGYTVIPGPSSVTSAIVLSGLSADSFIFLGFFPRKNKQKQSLISRLKNETSTMIFFESTKRIKATINYISDHIDQDRQIVICREISKKYEEVLRGNKSFFKDYLNQKDLKGEIVLLIEGSSGEKTIHIDEGIKKSYLEKLSPKDAAKLLALVLNKSKREIYNSLIDS</sequence>
<evidence type="ECO:0000313" key="10">
    <source>
        <dbReference type="Proteomes" id="UP000010116"/>
    </source>
</evidence>
<dbReference type="PROSITE" id="PS01296">
    <property type="entry name" value="RSMI"/>
    <property type="match status" value="1"/>
</dbReference>
<organism evidence="9 10">
    <name type="scientific">SAR86 cluster bacterium SAR86B</name>
    <dbReference type="NCBI Taxonomy" id="1123867"/>
    <lineage>
        <taxon>Bacteria</taxon>
        <taxon>Pseudomonadati</taxon>
        <taxon>Pseudomonadota</taxon>
        <taxon>Gammaproteobacteria</taxon>
        <taxon>SAR86 cluster</taxon>
    </lineage>
</organism>
<dbReference type="InterPro" id="IPR008189">
    <property type="entry name" value="rRNA_ssu_MeTfrase_I"/>
</dbReference>
<dbReference type="GO" id="GO:0005737">
    <property type="term" value="C:cytoplasm"/>
    <property type="evidence" value="ECO:0007669"/>
    <property type="project" value="UniProtKB-SubCell"/>
</dbReference>
<dbReference type="InterPro" id="IPR014777">
    <property type="entry name" value="4pyrrole_Mease_sub1"/>
</dbReference>
<feature type="signal peptide" evidence="7">
    <location>
        <begin position="1"/>
        <end position="21"/>
    </location>
</feature>
<comment type="function">
    <text evidence="6">Catalyzes the 2'-O-methylation of the ribose of cytidine 1402 (C1402) in 16S rRNA.</text>
</comment>
<comment type="catalytic activity">
    <reaction evidence="6">
        <text>cytidine(1402) in 16S rRNA + S-adenosyl-L-methionine = 2'-O-methylcytidine(1402) in 16S rRNA + S-adenosyl-L-homocysteine + H(+)</text>
        <dbReference type="Rhea" id="RHEA:42924"/>
        <dbReference type="Rhea" id="RHEA-COMP:10285"/>
        <dbReference type="Rhea" id="RHEA-COMP:10286"/>
        <dbReference type="ChEBI" id="CHEBI:15378"/>
        <dbReference type="ChEBI" id="CHEBI:57856"/>
        <dbReference type="ChEBI" id="CHEBI:59789"/>
        <dbReference type="ChEBI" id="CHEBI:74495"/>
        <dbReference type="ChEBI" id="CHEBI:82748"/>
        <dbReference type="EC" id="2.1.1.198"/>
    </reaction>
</comment>
<name>J5KG23_9GAMM</name>
<dbReference type="PANTHER" id="PTHR46111">
    <property type="entry name" value="RIBOSOMAL RNA SMALL SUBUNIT METHYLTRANSFERASE I"/>
    <property type="match status" value="1"/>
</dbReference>
<protein>
    <recommendedName>
        <fullName evidence="6">Ribosomal RNA small subunit methyltransferase I</fullName>
        <ecNumber evidence="6">2.1.1.198</ecNumber>
    </recommendedName>
    <alternativeName>
        <fullName evidence="6">16S rRNA 2'-O-ribose C1402 methyltransferase</fullName>
    </alternativeName>
    <alternativeName>
        <fullName evidence="6">rRNA (cytidine-2'-O-)-methyltransferase RsmI</fullName>
    </alternativeName>
</protein>
<evidence type="ECO:0000256" key="7">
    <source>
        <dbReference type="SAM" id="SignalP"/>
    </source>
</evidence>
<keyword evidence="1 6" id="KW-0963">Cytoplasm</keyword>
<dbReference type="Proteomes" id="UP000010116">
    <property type="component" value="Unassembled WGS sequence"/>
</dbReference>
<dbReference type="InterPro" id="IPR000878">
    <property type="entry name" value="4pyrrol_Mease"/>
</dbReference>
<dbReference type="PANTHER" id="PTHR46111:SF1">
    <property type="entry name" value="RIBOSOMAL RNA SMALL SUBUNIT METHYLTRANSFERASE I"/>
    <property type="match status" value="1"/>
</dbReference>
<feature type="chain" id="PRO_5003784285" description="Ribosomal RNA small subunit methyltransferase I" evidence="7">
    <location>
        <begin position="22"/>
        <end position="289"/>
    </location>
</feature>
<dbReference type="InterPro" id="IPR035996">
    <property type="entry name" value="4pyrrol_Methylase_sf"/>
</dbReference>
<reference evidence="9 10" key="1">
    <citation type="journal article" date="2012" name="ISME J.">
        <title>Genomic insights to SAR86, an abundant and uncultivated marine bacterial lineage.</title>
        <authorList>
            <person name="Dupont C.L."/>
            <person name="Rusch D.B."/>
            <person name="Yooseph S."/>
            <person name="Lombardo M.J."/>
            <person name="Richter R.A."/>
            <person name="Valas R."/>
            <person name="Novotny M."/>
            <person name="Yee-Greenbaum J."/>
            <person name="Selengut J.D."/>
            <person name="Haft D.H."/>
            <person name="Halpern A.L."/>
            <person name="Lasken R.S."/>
            <person name="Nealson K."/>
            <person name="Friedman R."/>
            <person name="Venter J.C."/>
        </authorList>
    </citation>
    <scope>NUCLEOTIDE SEQUENCE [LARGE SCALE GENOMIC DNA]</scope>
</reference>
<evidence type="ECO:0000256" key="6">
    <source>
        <dbReference type="HAMAP-Rule" id="MF_01877"/>
    </source>
</evidence>
<comment type="similarity">
    <text evidence="6">Belongs to the methyltransferase superfamily. RsmI family.</text>
</comment>
<evidence type="ECO:0000256" key="4">
    <source>
        <dbReference type="ARBA" id="ARBA00022679"/>
    </source>
</evidence>
<dbReference type="NCBIfam" id="TIGR00096">
    <property type="entry name" value="16S rRNA (cytidine(1402)-2'-O)-methyltransferase"/>
    <property type="match status" value="1"/>
</dbReference>
<gene>
    <name evidence="6" type="primary">rsmI</name>
    <name evidence="9" type="ORF">NT02SARS_0317</name>
</gene>
<dbReference type="AlphaFoldDB" id="J5KG23"/>
<keyword evidence="2 6" id="KW-0698">rRNA processing</keyword>
<dbReference type="Gene3D" id="3.40.1010.10">
    <property type="entry name" value="Cobalt-precorrin-4 Transmethylase, Domain 1"/>
    <property type="match status" value="1"/>
</dbReference>
<dbReference type="GO" id="GO:0070677">
    <property type="term" value="F:rRNA (cytosine-2'-O-)-methyltransferase activity"/>
    <property type="evidence" value="ECO:0007669"/>
    <property type="project" value="UniProtKB-UniRule"/>
</dbReference>
<dbReference type="EMBL" id="JH611165">
    <property type="protein sequence ID" value="EJP73483.1"/>
    <property type="molecule type" value="Genomic_DNA"/>
</dbReference>
<evidence type="ECO:0000313" key="9">
    <source>
        <dbReference type="EMBL" id="EJP73483.1"/>
    </source>
</evidence>
<dbReference type="Pfam" id="PF00590">
    <property type="entry name" value="TP_methylase"/>
    <property type="match status" value="1"/>
</dbReference>
<proteinExistence type="inferred from homology"/>
<keyword evidence="4 6" id="KW-0808">Transferase</keyword>
<evidence type="ECO:0000256" key="2">
    <source>
        <dbReference type="ARBA" id="ARBA00022552"/>
    </source>
</evidence>
<evidence type="ECO:0000256" key="5">
    <source>
        <dbReference type="ARBA" id="ARBA00022691"/>
    </source>
</evidence>
<dbReference type="FunFam" id="3.40.1010.10:FF:000007">
    <property type="entry name" value="Ribosomal RNA small subunit methyltransferase I"/>
    <property type="match status" value="1"/>
</dbReference>
<dbReference type="HAMAP" id="MF_01877">
    <property type="entry name" value="16SrRNA_methyltr_I"/>
    <property type="match status" value="1"/>
</dbReference>
<keyword evidence="5 6" id="KW-0949">S-adenosyl-L-methionine</keyword>
<dbReference type="EC" id="2.1.1.198" evidence="6"/>
<dbReference type="CDD" id="cd11648">
    <property type="entry name" value="RsmI"/>
    <property type="match status" value="1"/>
</dbReference>